<keyword evidence="9" id="KW-1185">Reference proteome</keyword>
<dbReference type="GO" id="GO:0003677">
    <property type="term" value="F:DNA binding"/>
    <property type="evidence" value="ECO:0007669"/>
    <property type="project" value="UniProtKB-KW"/>
</dbReference>
<dbReference type="CDD" id="cd17535">
    <property type="entry name" value="REC_NarL-like"/>
    <property type="match status" value="1"/>
</dbReference>
<evidence type="ECO:0000256" key="2">
    <source>
        <dbReference type="ARBA" id="ARBA00023015"/>
    </source>
</evidence>
<feature type="modified residue" description="4-aspartylphosphate" evidence="5">
    <location>
        <position position="60"/>
    </location>
</feature>
<evidence type="ECO:0000256" key="3">
    <source>
        <dbReference type="ARBA" id="ARBA00023125"/>
    </source>
</evidence>
<dbReference type="InterPro" id="IPR016032">
    <property type="entry name" value="Sig_transdc_resp-reg_C-effctor"/>
</dbReference>
<evidence type="ECO:0000256" key="4">
    <source>
        <dbReference type="ARBA" id="ARBA00023163"/>
    </source>
</evidence>
<dbReference type="CDD" id="cd06170">
    <property type="entry name" value="LuxR_C_like"/>
    <property type="match status" value="1"/>
</dbReference>
<dbReference type="AlphaFoldDB" id="A0A3S4VU94"/>
<dbReference type="InterPro" id="IPR058245">
    <property type="entry name" value="NreC/VraR/RcsB-like_REC"/>
</dbReference>
<evidence type="ECO:0000256" key="5">
    <source>
        <dbReference type="PROSITE-ProRule" id="PRU00169"/>
    </source>
</evidence>
<evidence type="ECO:0000313" key="8">
    <source>
        <dbReference type="EMBL" id="VEI13824.1"/>
    </source>
</evidence>
<dbReference type="RefSeq" id="WP_126416886.1">
    <property type="nucleotide sequence ID" value="NZ_LR134476.1"/>
</dbReference>
<dbReference type="GO" id="GO:0000160">
    <property type="term" value="P:phosphorelay signal transduction system"/>
    <property type="evidence" value="ECO:0007669"/>
    <property type="project" value="InterPro"/>
</dbReference>
<sequence length="231" mass="25577">MSDEQDKIRVGLVDDQELVRSGFAMVIDSQPDMRTVMEASHGQQALDRLNLVPADVVLMDIRMQGMDGLEATERITQANFPHGQRPKVIILTTFDLDEYVMRAIRGGASGFLLKDAPPDQMLESIRTVHRGDAVIAPSSTKRLVSYLAQKAVEDRSLRPEIVDVLTDREREVLYHMARGLSNTEIGEELSVAQATIKTHVSRIFAKLGARDRVQAVVLAYEAGLVRPGDLG</sequence>
<dbReference type="PROSITE" id="PS00622">
    <property type="entry name" value="HTH_LUXR_1"/>
    <property type="match status" value="1"/>
</dbReference>
<keyword evidence="4" id="KW-0804">Transcription</keyword>
<dbReference type="SMART" id="SM00448">
    <property type="entry name" value="REC"/>
    <property type="match status" value="1"/>
</dbReference>
<dbReference type="InterPro" id="IPR001789">
    <property type="entry name" value="Sig_transdc_resp-reg_receiver"/>
</dbReference>
<keyword evidence="3" id="KW-0238">DNA-binding</keyword>
<keyword evidence="1 5" id="KW-0597">Phosphoprotein</keyword>
<dbReference type="InterPro" id="IPR011006">
    <property type="entry name" value="CheY-like_superfamily"/>
</dbReference>
<feature type="domain" description="HTH luxR-type" evidence="6">
    <location>
        <begin position="158"/>
        <end position="223"/>
    </location>
</feature>
<feature type="domain" description="Response regulatory" evidence="7">
    <location>
        <begin position="9"/>
        <end position="129"/>
    </location>
</feature>
<organism evidence="8 9">
    <name type="scientific">Trueperella bialowiezensis</name>
    <dbReference type="NCBI Taxonomy" id="312285"/>
    <lineage>
        <taxon>Bacteria</taxon>
        <taxon>Bacillati</taxon>
        <taxon>Actinomycetota</taxon>
        <taxon>Actinomycetes</taxon>
        <taxon>Actinomycetales</taxon>
        <taxon>Actinomycetaceae</taxon>
        <taxon>Trueperella</taxon>
    </lineage>
</organism>
<name>A0A3S4VU94_9ACTO</name>
<protein>
    <submittedName>
        <fullName evidence="8">Nitrogen regulation protein C</fullName>
    </submittedName>
</protein>
<gene>
    <name evidence="8" type="primary">nreC_2</name>
    <name evidence="8" type="ORF">NCTC13354_01547</name>
</gene>
<proteinExistence type="predicted"/>
<dbReference type="Pfam" id="PF00072">
    <property type="entry name" value="Response_reg"/>
    <property type="match status" value="1"/>
</dbReference>
<dbReference type="Proteomes" id="UP000269542">
    <property type="component" value="Chromosome"/>
</dbReference>
<dbReference type="PROSITE" id="PS50043">
    <property type="entry name" value="HTH_LUXR_2"/>
    <property type="match status" value="1"/>
</dbReference>
<dbReference type="KEGG" id="tbw:NCTC13354_01547"/>
<accession>A0A3S4VU94</accession>
<dbReference type="PROSITE" id="PS50110">
    <property type="entry name" value="RESPONSE_REGULATORY"/>
    <property type="match status" value="1"/>
</dbReference>
<dbReference type="Pfam" id="PF00196">
    <property type="entry name" value="GerE"/>
    <property type="match status" value="1"/>
</dbReference>
<evidence type="ECO:0000256" key="1">
    <source>
        <dbReference type="ARBA" id="ARBA00022553"/>
    </source>
</evidence>
<dbReference type="SUPFAM" id="SSF46894">
    <property type="entry name" value="C-terminal effector domain of the bipartite response regulators"/>
    <property type="match status" value="1"/>
</dbReference>
<dbReference type="EMBL" id="LR134476">
    <property type="protein sequence ID" value="VEI13824.1"/>
    <property type="molecule type" value="Genomic_DNA"/>
</dbReference>
<dbReference type="InterPro" id="IPR039420">
    <property type="entry name" value="WalR-like"/>
</dbReference>
<dbReference type="PANTHER" id="PTHR43214:SF24">
    <property type="entry name" value="TRANSCRIPTIONAL REGULATORY PROTEIN NARL-RELATED"/>
    <property type="match status" value="1"/>
</dbReference>
<evidence type="ECO:0000259" key="7">
    <source>
        <dbReference type="PROSITE" id="PS50110"/>
    </source>
</evidence>
<dbReference type="InterPro" id="IPR000792">
    <property type="entry name" value="Tscrpt_reg_LuxR_C"/>
</dbReference>
<dbReference type="PANTHER" id="PTHR43214">
    <property type="entry name" value="TWO-COMPONENT RESPONSE REGULATOR"/>
    <property type="match status" value="1"/>
</dbReference>
<dbReference type="SUPFAM" id="SSF52172">
    <property type="entry name" value="CheY-like"/>
    <property type="match status" value="1"/>
</dbReference>
<dbReference type="SMART" id="SM00421">
    <property type="entry name" value="HTH_LUXR"/>
    <property type="match status" value="1"/>
</dbReference>
<dbReference type="OrthoDB" id="9808843at2"/>
<evidence type="ECO:0000259" key="6">
    <source>
        <dbReference type="PROSITE" id="PS50043"/>
    </source>
</evidence>
<reference evidence="8 9" key="1">
    <citation type="submission" date="2018-12" db="EMBL/GenBank/DDBJ databases">
        <authorList>
            <consortium name="Pathogen Informatics"/>
        </authorList>
    </citation>
    <scope>NUCLEOTIDE SEQUENCE [LARGE SCALE GENOMIC DNA]</scope>
    <source>
        <strain evidence="8 9">NCTC13354</strain>
    </source>
</reference>
<dbReference type="Gene3D" id="3.40.50.2300">
    <property type="match status" value="1"/>
</dbReference>
<keyword evidence="2" id="KW-0805">Transcription regulation</keyword>
<dbReference type="PRINTS" id="PR00038">
    <property type="entry name" value="HTHLUXR"/>
</dbReference>
<dbReference type="GO" id="GO:0006355">
    <property type="term" value="P:regulation of DNA-templated transcription"/>
    <property type="evidence" value="ECO:0007669"/>
    <property type="project" value="InterPro"/>
</dbReference>
<evidence type="ECO:0000313" key="9">
    <source>
        <dbReference type="Proteomes" id="UP000269542"/>
    </source>
</evidence>